<accession>A0A7S4RI36</accession>
<reference evidence="2" key="1">
    <citation type="submission" date="2021-01" db="EMBL/GenBank/DDBJ databases">
        <authorList>
            <person name="Corre E."/>
            <person name="Pelletier E."/>
            <person name="Niang G."/>
            <person name="Scheremetjew M."/>
            <person name="Finn R."/>
            <person name="Kale V."/>
            <person name="Holt S."/>
            <person name="Cochrane G."/>
            <person name="Meng A."/>
            <person name="Brown T."/>
            <person name="Cohen L."/>
        </authorList>
    </citation>
    <scope>NUCLEOTIDE SEQUENCE</scope>
    <source>
        <strain evidence="2">GSO104</strain>
    </source>
</reference>
<organism evidence="2">
    <name type="scientific">Ditylum brightwellii</name>
    <dbReference type="NCBI Taxonomy" id="49249"/>
    <lineage>
        <taxon>Eukaryota</taxon>
        <taxon>Sar</taxon>
        <taxon>Stramenopiles</taxon>
        <taxon>Ochrophyta</taxon>
        <taxon>Bacillariophyta</taxon>
        <taxon>Mediophyceae</taxon>
        <taxon>Lithodesmiophycidae</taxon>
        <taxon>Lithodesmiales</taxon>
        <taxon>Lithodesmiaceae</taxon>
        <taxon>Ditylum</taxon>
    </lineage>
</organism>
<dbReference type="Gene3D" id="2.60.40.780">
    <property type="entry name" value="von Hippel-Lindau disease tumour suppressor, beta domain"/>
    <property type="match status" value="1"/>
</dbReference>
<evidence type="ECO:0000256" key="1">
    <source>
        <dbReference type="SAM" id="SignalP"/>
    </source>
</evidence>
<evidence type="ECO:0008006" key="3">
    <source>
        <dbReference type="Google" id="ProtNLM"/>
    </source>
</evidence>
<proteinExistence type="predicted"/>
<protein>
    <recommendedName>
        <fullName evidence="3">Fe2OG dioxygenase domain-containing protein</fullName>
    </recommendedName>
</protein>
<evidence type="ECO:0000313" key="2">
    <source>
        <dbReference type="EMBL" id="CAE4615218.1"/>
    </source>
</evidence>
<dbReference type="InterPro" id="IPR037140">
    <property type="entry name" value="VHL_beta_dom_sf"/>
</dbReference>
<sequence>MIFSSLHKASIHSLLLATISITITPETVVAGAIQSIDELPYDENGRLTKHFVAVPERCAPSIQILYDEGFTMYGRDFISVEGEASNAIFPGWSPPPTDVPLDVPLDCPVACIERGVERSVAAKTMPQFHLEARSEGRSLQEYKDWVFSACQRVEQGFVNYLDFIVNMYWIDSRDGNRVDQGQLKQGERNTLFITSYLGHKFEFTNPETDEVVFSHTVEYTGIAPLGKPDSPIKDELDTDYEDQISSTLDAEWRRHKRVTRSFSPLGFHKGRLPDDLWASIQAYYYNNKNDKVLEEWTRSGKGFFVNWWEIDPFFVQIPWELRREWQSRLRELVEGWVGEELENTDIYGMRQYEGGARLLTHVDREQTHAASLIINVAQGNVSRPWTIEVHDHADRLHEVVMEPGDIVYYESAKCLHGRNTPLKGGFYTNLFAHYRPKGDAQWFTRENPPGTPEPLIDVGECRLVGKSDQYSQGAVKCDNDAIGPHLSPSMFTATSGRDLFKWWKGVSDGPPSSSFNDEL</sequence>
<dbReference type="EMBL" id="HBNS01024224">
    <property type="protein sequence ID" value="CAE4615218.1"/>
    <property type="molecule type" value="Transcribed_RNA"/>
</dbReference>
<feature type="chain" id="PRO_5030722512" description="Fe2OG dioxygenase domain-containing protein" evidence="1">
    <location>
        <begin position="31"/>
        <end position="519"/>
    </location>
</feature>
<keyword evidence="1" id="KW-0732">Signal</keyword>
<feature type="signal peptide" evidence="1">
    <location>
        <begin position="1"/>
        <end position="30"/>
    </location>
</feature>
<dbReference type="AlphaFoldDB" id="A0A7S4RI36"/>
<gene>
    <name evidence="2" type="ORF">DBRI00130_LOCUS19108</name>
</gene>
<name>A0A7S4RI36_9STRA</name>